<evidence type="ECO:0000256" key="3">
    <source>
        <dbReference type="PROSITE-ProRule" id="PRU00339"/>
    </source>
</evidence>
<organism evidence="4 5">
    <name type="scientific">Paraburkholderia domus</name>
    <dbReference type="NCBI Taxonomy" id="2793075"/>
    <lineage>
        <taxon>Bacteria</taxon>
        <taxon>Pseudomonadati</taxon>
        <taxon>Pseudomonadota</taxon>
        <taxon>Betaproteobacteria</taxon>
        <taxon>Burkholderiales</taxon>
        <taxon>Burkholderiaceae</taxon>
        <taxon>Paraburkholderia</taxon>
    </lineage>
</organism>
<dbReference type="SMART" id="SM00028">
    <property type="entry name" value="TPR"/>
    <property type="match status" value="6"/>
</dbReference>
<dbReference type="PANTHER" id="PTHR44943">
    <property type="entry name" value="CELLULOSE SYNTHASE OPERON PROTEIN C"/>
    <property type="match status" value="1"/>
</dbReference>
<dbReference type="Proteomes" id="UP000675121">
    <property type="component" value="Unassembled WGS sequence"/>
</dbReference>
<keyword evidence="1" id="KW-0677">Repeat</keyword>
<sequence length="611" mass="68840">MLRTFPINISTADENMNALVSRADADFAEHNLEEAIKGYVRILNLQPQNLHALHCAGLACFLDSQFQRARDFLDRASLVAPDRADILEQCGLLAALAKDLMAAEGFYRHAISIAGSTATLHRNLADCLRQSGRLPEAKAHYGKALEIEPELHHAIRAIGRISAELEETDDAANSLLRAWVLGPAGLQDGLDLIIALIKAGRENETNDVVEQLSSRYANNADALRQISALLNENHRYADGLRLAKQGLSVNPESHFLYYNAARALWMCGKARECFPYAMQAARFWPENEDMSVKYFVSCVQLVLGNFDEGWKQHEIFYTYPSISSQLIHPEFPEWKGEPVAGCRFLYVLHQGFGDQIQFLRFAEWLHRQGATVDVLVDPPLAEIAACMTGVREVYTYPTVPSGPYEYWSYMMRIPAYMNLKISTLPVAMPYLTTTQKRRDHWRSYIEATAPRTACAKRRRVGFVWKGSPNTTNDRFRSISLHTLRPLFHLHPITWFSVQKGDCEEGSEMLADDFDVHTLGPLIEDFSDTLAILETLDLLITVDSSAAHLAGAAGLPVWVLQPAYSEWRWLVDRADSPWYPSMRLFRQQELGEWGPVIGEVRDALSAWCAAPV</sequence>
<dbReference type="EMBL" id="CAJNAS010000009">
    <property type="protein sequence ID" value="CAE6907228.1"/>
    <property type="molecule type" value="Genomic_DNA"/>
</dbReference>
<feature type="repeat" description="TPR" evidence="3">
    <location>
        <begin position="118"/>
        <end position="151"/>
    </location>
</feature>
<evidence type="ECO:0000256" key="2">
    <source>
        <dbReference type="ARBA" id="ARBA00022803"/>
    </source>
</evidence>
<evidence type="ECO:0000256" key="1">
    <source>
        <dbReference type="ARBA" id="ARBA00022737"/>
    </source>
</evidence>
<dbReference type="SUPFAM" id="SSF48452">
    <property type="entry name" value="TPR-like"/>
    <property type="match status" value="2"/>
</dbReference>
<dbReference type="InterPro" id="IPR019734">
    <property type="entry name" value="TPR_rpt"/>
</dbReference>
<dbReference type="PROSITE" id="PS50005">
    <property type="entry name" value="TPR"/>
    <property type="match status" value="2"/>
</dbReference>
<name>A0A9N8QZ30_9BURK</name>
<dbReference type="SUPFAM" id="SSF53756">
    <property type="entry name" value="UDP-Glycosyltransferase/glycogen phosphorylase"/>
    <property type="match status" value="1"/>
</dbReference>
<gene>
    <name evidence="4" type="ORF">R70211_03676</name>
</gene>
<accession>A0A9N8QZ30</accession>
<dbReference type="Pfam" id="PF07719">
    <property type="entry name" value="TPR_2"/>
    <property type="match status" value="1"/>
</dbReference>
<dbReference type="Gene3D" id="3.40.50.2000">
    <property type="entry name" value="Glycogen Phosphorylase B"/>
    <property type="match status" value="1"/>
</dbReference>
<evidence type="ECO:0000313" key="5">
    <source>
        <dbReference type="Proteomes" id="UP000675121"/>
    </source>
</evidence>
<keyword evidence="5" id="KW-1185">Reference proteome</keyword>
<dbReference type="PANTHER" id="PTHR44943:SF8">
    <property type="entry name" value="TPR REPEAT-CONTAINING PROTEIN MJ0263"/>
    <property type="match status" value="1"/>
</dbReference>
<reference evidence="4" key="1">
    <citation type="submission" date="2021-02" db="EMBL/GenBank/DDBJ databases">
        <authorList>
            <person name="Vanwijnsberghe S."/>
        </authorList>
    </citation>
    <scope>NUCLEOTIDE SEQUENCE</scope>
    <source>
        <strain evidence="4">R-70211</strain>
    </source>
</reference>
<dbReference type="AlphaFoldDB" id="A0A9N8QZ30"/>
<dbReference type="InterPro" id="IPR013105">
    <property type="entry name" value="TPR_2"/>
</dbReference>
<evidence type="ECO:0000313" key="4">
    <source>
        <dbReference type="EMBL" id="CAE6907228.1"/>
    </source>
</evidence>
<evidence type="ECO:0008006" key="6">
    <source>
        <dbReference type="Google" id="ProtNLM"/>
    </source>
</evidence>
<dbReference type="Gene3D" id="1.25.40.10">
    <property type="entry name" value="Tetratricopeptide repeat domain"/>
    <property type="match status" value="2"/>
</dbReference>
<dbReference type="InterPro" id="IPR011990">
    <property type="entry name" value="TPR-like_helical_dom_sf"/>
</dbReference>
<dbReference type="RefSeq" id="WP_236061075.1">
    <property type="nucleotide sequence ID" value="NZ_CAJNAS010000009.1"/>
</dbReference>
<dbReference type="InterPro" id="IPR051685">
    <property type="entry name" value="Ycf3/AcsC/BcsC/TPR_MFPF"/>
</dbReference>
<feature type="repeat" description="TPR" evidence="3">
    <location>
        <begin position="16"/>
        <end position="49"/>
    </location>
</feature>
<proteinExistence type="predicted"/>
<comment type="caution">
    <text evidence="4">The sequence shown here is derived from an EMBL/GenBank/DDBJ whole genome shotgun (WGS) entry which is preliminary data.</text>
</comment>
<protein>
    <recommendedName>
        <fullName evidence="6">Tetratricopeptide repeat protein</fullName>
    </recommendedName>
</protein>
<keyword evidence="2 3" id="KW-0802">TPR repeat</keyword>